<dbReference type="InterPro" id="IPR001270">
    <property type="entry name" value="ClpA/B"/>
</dbReference>
<keyword evidence="3 5" id="KW-0067">ATP-binding</keyword>
<evidence type="ECO:0000313" key="5">
    <source>
        <dbReference type="EMBL" id="EYE87200.1"/>
    </source>
</evidence>
<evidence type="ECO:0000256" key="3">
    <source>
        <dbReference type="ARBA" id="ARBA00022840"/>
    </source>
</evidence>
<dbReference type="Pfam" id="PF01695">
    <property type="entry name" value="IstB_IS21"/>
    <property type="match status" value="1"/>
</dbReference>
<dbReference type="CDD" id="cd00009">
    <property type="entry name" value="AAA"/>
    <property type="match status" value="1"/>
</dbReference>
<dbReference type="STRING" id="1403537.Q428_14615"/>
<dbReference type="Gene3D" id="3.40.50.300">
    <property type="entry name" value="P-loop containing nucleotide triphosphate hydrolases"/>
    <property type="match status" value="1"/>
</dbReference>
<organism evidence="5 6">
    <name type="scientific">Fervidicella metallireducens AeB</name>
    <dbReference type="NCBI Taxonomy" id="1403537"/>
    <lineage>
        <taxon>Bacteria</taxon>
        <taxon>Bacillati</taxon>
        <taxon>Bacillota</taxon>
        <taxon>Clostridia</taxon>
        <taxon>Eubacteriales</taxon>
        <taxon>Clostridiaceae</taxon>
        <taxon>Fervidicella</taxon>
    </lineage>
</organism>
<dbReference type="GO" id="GO:0006260">
    <property type="term" value="P:DNA replication"/>
    <property type="evidence" value="ECO:0007669"/>
    <property type="project" value="TreeGrafter"/>
</dbReference>
<dbReference type="AlphaFoldDB" id="A0A017RTH6"/>
<dbReference type="PANTHER" id="PTHR30050">
    <property type="entry name" value="CHROMOSOMAL REPLICATION INITIATOR PROTEIN DNAA"/>
    <property type="match status" value="1"/>
</dbReference>
<comment type="similarity">
    <text evidence="1">Belongs to the IS21/IS1162 putative ATP-binding protein family.</text>
</comment>
<dbReference type="PIRSF" id="PIRSF003073">
    <property type="entry name" value="DNAC_TnpB_IstB"/>
    <property type="match status" value="1"/>
</dbReference>
<dbReference type="SUPFAM" id="SSF52540">
    <property type="entry name" value="P-loop containing nucleoside triphosphate hydrolases"/>
    <property type="match status" value="1"/>
</dbReference>
<dbReference type="NCBIfam" id="NF038214">
    <property type="entry name" value="IS21_help_AAA"/>
    <property type="match status" value="1"/>
</dbReference>
<keyword evidence="2" id="KW-0547">Nucleotide-binding</keyword>
<evidence type="ECO:0000256" key="1">
    <source>
        <dbReference type="ARBA" id="ARBA00008059"/>
    </source>
</evidence>
<dbReference type="SMART" id="SM00382">
    <property type="entry name" value="AAA"/>
    <property type="match status" value="1"/>
</dbReference>
<protein>
    <submittedName>
        <fullName evidence="5">ATP-binding protein</fullName>
    </submittedName>
</protein>
<dbReference type="InterPro" id="IPR047661">
    <property type="entry name" value="IstB"/>
</dbReference>
<evidence type="ECO:0000313" key="6">
    <source>
        <dbReference type="Proteomes" id="UP000019681"/>
    </source>
</evidence>
<reference evidence="5 6" key="1">
    <citation type="journal article" date="2014" name="Genome Announc.">
        <title>Draft Genome Sequence of Fervidicella metallireducens Strain AeBT, an Iron-Reducing Thermoanaerobe from the Great Artesian Basin.</title>
        <authorList>
            <person name="Patel B.K."/>
        </authorList>
    </citation>
    <scope>NUCLEOTIDE SEQUENCE [LARGE SCALE GENOMIC DNA]</scope>
    <source>
        <strain evidence="5 6">AeB</strain>
    </source>
</reference>
<dbReference type="GO" id="GO:0005524">
    <property type="term" value="F:ATP binding"/>
    <property type="evidence" value="ECO:0007669"/>
    <property type="project" value="UniProtKB-KW"/>
</dbReference>
<dbReference type="PRINTS" id="PR00300">
    <property type="entry name" value="CLPPROTEASEA"/>
</dbReference>
<dbReference type="RefSeq" id="WP_242847856.1">
    <property type="nucleotide sequence ID" value="NZ_AZQP01000096.1"/>
</dbReference>
<dbReference type="EMBL" id="AZQP01000096">
    <property type="protein sequence ID" value="EYE87200.1"/>
    <property type="molecule type" value="Genomic_DNA"/>
</dbReference>
<sequence length="253" mass="29089">MSHNIKVLESMLRTLKMYHTAENIGDIIEKALENSLTCEKFLEEALREEIKGRETRKLEKRLKQAFFPEYKTLSEFNLAEQKSLSQRQLNQLKELVWLEQGYNIVFLGPPGVGKTHLSIGIGIEAINNGYKVRFSTIADLIHLLKTQEISSSSRNKVKKIIDCDLFIIDDLMFMAMEKQEANLFFQLINKLYGQTSIIITSNKGPEEWGELLGDAAITTAILDRIVHKCEVVNFFNDDSYRIKHRQSIFGNSQ</sequence>
<accession>A0A017RTH6</accession>
<dbReference type="Proteomes" id="UP000019681">
    <property type="component" value="Unassembled WGS sequence"/>
</dbReference>
<feature type="domain" description="AAA+ ATPase" evidence="4">
    <location>
        <begin position="100"/>
        <end position="233"/>
    </location>
</feature>
<dbReference type="InterPro" id="IPR027417">
    <property type="entry name" value="P-loop_NTPase"/>
</dbReference>
<dbReference type="InterPro" id="IPR028350">
    <property type="entry name" value="DNAC/IstB-like"/>
</dbReference>
<gene>
    <name evidence="5" type="ORF">Q428_14615</name>
</gene>
<dbReference type="InterPro" id="IPR002611">
    <property type="entry name" value="IstB_ATP-bd"/>
</dbReference>
<keyword evidence="6" id="KW-1185">Reference proteome</keyword>
<comment type="caution">
    <text evidence="5">The sequence shown here is derived from an EMBL/GenBank/DDBJ whole genome shotgun (WGS) entry which is preliminary data.</text>
</comment>
<evidence type="ECO:0000259" key="4">
    <source>
        <dbReference type="SMART" id="SM00382"/>
    </source>
</evidence>
<dbReference type="InterPro" id="IPR003593">
    <property type="entry name" value="AAA+_ATPase"/>
</dbReference>
<dbReference type="PANTHER" id="PTHR30050:SF4">
    <property type="entry name" value="ATP-BINDING PROTEIN RV3427C IN INSERTION SEQUENCE-RELATED"/>
    <property type="match status" value="1"/>
</dbReference>
<evidence type="ECO:0000256" key="2">
    <source>
        <dbReference type="ARBA" id="ARBA00022741"/>
    </source>
</evidence>
<name>A0A017RTH6_9CLOT</name>
<proteinExistence type="inferred from homology"/>